<dbReference type="InterPro" id="IPR015947">
    <property type="entry name" value="PUA-like_sf"/>
</dbReference>
<accession>A0A7S3V1X1</accession>
<dbReference type="NCBIfam" id="TIGR00451">
    <property type="entry name" value="unchar_dom_2"/>
    <property type="match status" value="1"/>
</dbReference>
<dbReference type="InterPro" id="IPR002478">
    <property type="entry name" value="PUA"/>
</dbReference>
<evidence type="ECO:0000256" key="1">
    <source>
        <dbReference type="ARBA" id="ARBA00004496"/>
    </source>
</evidence>
<dbReference type="Pfam" id="PF17832">
    <property type="entry name" value="Pre-PUA"/>
    <property type="match status" value="1"/>
</dbReference>
<dbReference type="AlphaFoldDB" id="A0A7S3V1X1"/>
<dbReference type="PANTHER" id="PTHR22798">
    <property type="entry name" value="MCT-1 PROTEIN"/>
    <property type="match status" value="1"/>
</dbReference>
<dbReference type="InterPro" id="IPR004521">
    <property type="entry name" value="Uncharacterised_CHP00451"/>
</dbReference>
<reference evidence="5" key="1">
    <citation type="submission" date="2021-01" db="EMBL/GenBank/DDBJ databases">
        <authorList>
            <person name="Corre E."/>
            <person name="Pelletier E."/>
            <person name="Niang G."/>
            <person name="Scheremetjew M."/>
            <person name="Finn R."/>
            <person name="Kale V."/>
            <person name="Holt S."/>
            <person name="Cochrane G."/>
            <person name="Meng A."/>
            <person name="Brown T."/>
            <person name="Cohen L."/>
        </authorList>
    </citation>
    <scope>NUCLEOTIDE SEQUENCE</scope>
    <source>
        <strain evidence="5">GSBS06</strain>
    </source>
</reference>
<evidence type="ECO:0000256" key="2">
    <source>
        <dbReference type="ARBA" id="ARBA00022490"/>
    </source>
</evidence>
<sequence length="185" mass="20246">MFRKFVAEEQVSSQSKVKSSAQRAILKKIKDQYESHGLTDELLEALLPKKAPMVIAKCQNHINLILSGDNEVVFFNQRDGPYYPTLKVLHKVGDIMPKIQVDKGAIKHVIQGANIMCQGVTSAGGKVFESLPADTPIQIMAEGKELPLAIGITKLSTDDIQNVNKGIGINSIHVLGDGLWTLELD</sequence>
<dbReference type="SUPFAM" id="SSF88697">
    <property type="entry name" value="PUA domain-like"/>
    <property type="match status" value="1"/>
</dbReference>
<organism evidence="5">
    <name type="scientific">Aplanochytrium stocchinoi</name>
    <dbReference type="NCBI Taxonomy" id="215587"/>
    <lineage>
        <taxon>Eukaryota</taxon>
        <taxon>Sar</taxon>
        <taxon>Stramenopiles</taxon>
        <taxon>Bigyra</taxon>
        <taxon>Labyrinthulomycetes</taxon>
        <taxon>Thraustochytrida</taxon>
        <taxon>Thraustochytriidae</taxon>
        <taxon>Aplanochytrium</taxon>
    </lineage>
</organism>
<keyword evidence="2 3" id="KW-0963">Cytoplasm</keyword>
<evidence type="ECO:0000313" key="5">
    <source>
        <dbReference type="EMBL" id="CAE0446594.1"/>
    </source>
</evidence>
<dbReference type="InterPro" id="IPR016437">
    <property type="entry name" value="MCT-1/Tma20"/>
</dbReference>
<dbReference type="GO" id="GO:0003723">
    <property type="term" value="F:RNA binding"/>
    <property type="evidence" value="ECO:0007669"/>
    <property type="project" value="InterPro"/>
</dbReference>
<dbReference type="Gene3D" id="3.10.400.20">
    <property type="match status" value="1"/>
</dbReference>
<comment type="subcellular location">
    <subcellularLocation>
        <location evidence="1 3">Cytoplasm</location>
    </subcellularLocation>
</comment>
<dbReference type="PANTHER" id="PTHR22798:SF0">
    <property type="entry name" value="MALIGNANT T-CELL-AMPLIFIED SEQUENCE 1"/>
    <property type="match status" value="1"/>
</dbReference>
<dbReference type="GO" id="GO:0005737">
    <property type="term" value="C:cytoplasm"/>
    <property type="evidence" value="ECO:0007669"/>
    <property type="project" value="UniProtKB-SubCell"/>
</dbReference>
<name>A0A7S3V1X1_9STRA</name>
<dbReference type="Pfam" id="PF01472">
    <property type="entry name" value="PUA"/>
    <property type="match status" value="1"/>
</dbReference>
<dbReference type="PROSITE" id="PS50890">
    <property type="entry name" value="PUA"/>
    <property type="match status" value="1"/>
</dbReference>
<feature type="domain" description="PUA" evidence="4">
    <location>
        <begin position="97"/>
        <end position="176"/>
    </location>
</feature>
<dbReference type="CDD" id="cd21155">
    <property type="entry name" value="PUA_MCTS-1-like"/>
    <property type="match status" value="1"/>
</dbReference>
<dbReference type="EMBL" id="HBIN01021637">
    <property type="protein sequence ID" value="CAE0446594.1"/>
    <property type="molecule type" value="Transcribed_RNA"/>
</dbReference>
<dbReference type="PIRSF" id="PIRSF005067">
    <property type="entry name" value="Tma_RNA-bind_prd"/>
    <property type="match status" value="1"/>
</dbReference>
<gene>
    <name evidence="5" type="ORF">ASTO00021_LOCUS16585</name>
</gene>
<dbReference type="GO" id="GO:0001731">
    <property type="term" value="P:formation of translation preinitiation complex"/>
    <property type="evidence" value="ECO:0007669"/>
    <property type="project" value="TreeGrafter"/>
</dbReference>
<protein>
    <recommendedName>
        <fullName evidence="4">PUA domain-containing protein</fullName>
    </recommendedName>
</protein>
<evidence type="ECO:0000259" key="4">
    <source>
        <dbReference type="SMART" id="SM00359"/>
    </source>
</evidence>
<dbReference type="InterPro" id="IPR041366">
    <property type="entry name" value="Pre-PUA"/>
</dbReference>
<evidence type="ECO:0000256" key="3">
    <source>
        <dbReference type="PIRNR" id="PIRNR005067"/>
    </source>
</evidence>
<proteinExistence type="predicted"/>
<dbReference type="SMART" id="SM00359">
    <property type="entry name" value="PUA"/>
    <property type="match status" value="1"/>
</dbReference>